<evidence type="ECO:0000313" key="2">
    <source>
        <dbReference type="EMBL" id="MBE0559919.1"/>
    </source>
</evidence>
<accession>A0A8I0T7X5</accession>
<name>A0A8I0T7X5_BRUAN</name>
<proteinExistence type="predicted"/>
<sequence length="104" mass="11705">MSPENSSPENAAGRLKSDTRQANWRRANPNKYAAHIAVQRALTSGTLNKQPCEVCGASEADGVRIDAHHDDYRKPLKVRWLCRTHHTRLHKCGEDLFAKKDATQ</sequence>
<reference evidence="2" key="2">
    <citation type="submission" date="2020-10" db="EMBL/GenBank/DDBJ databases">
        <title>Enrichment of novel Verrucomicrobia, Bacteroidetes and Krumholzibacteria in an oxygen-limited, methane- and iron-fed bioreactor inoculated with Bothnian Sea sediments.</title>
        <authorList>
            <person name="Martins P.D."/>
            <person name="de Jong A."/>
            <person name="Lenstra W.K."/>
            <person name="van Helmond N.A.G.M."/>
            <person name="Slomp C.P."/>
            <person name="Jetten M.S.M."/>
            <person name="Welte C.U."/>
            <person name="Rasigraf O."/>
        </authorList>
    </citation>
    <scope>NUCLEOTIDE SEQUENCE</scope>
    <source>
        <strain evidence="2">MAG47</strain>
    </source>
</reference>
<comment type="caution">
    <text evidence="2">The sequence shown here is derived from an EMBL/GenBank/DDBJ whole genome shotgun (WGS) entry which is preliminary data.</text>
</comment>
<evidence type="ECO:0000256" key="1">
    <source>
        <dbReference type="SAM" id="MobiDB-lite"/>
    </source>
</evidence>
<evidence type="ECO:0000313" key="3">
    <source>
        <dbReference type="Proteomes" id="UP000642265"/>
    </source>
</evidence>
<organism evidence="2 3">
    <name type="scientific">Brucella anthropi</name>
    <name type="common">Ochrobactrum anthropi</name>
    <dbReference type="NCBI Taxonomy" id="529"/>
    <lineage>
        <taxon>Bacteria</taxon>
        <taxon>Pseudomonadati</taxon>
        <taxon>Pseudomonadota</taxon>
        <taxon>Alphaproteobacteria</taxon>
        <taxon>Hyphomicrobiales</taxon>
        <taxon>Brucellaceae</taxon>
        <taxon>Brucella/Ochrobactrum group</taxon>
        <taxon>Brucella</taxon>
    </lineage>
</organism>
<dbReference type="AlphaFoldDB" id="A0A8I0T7X5"/>
<dbReference type="Proteomes" id="UP000642265">
    <property type="component" value="Unassembled WGS sequence"/>
</dbReference>
<protein>
    <submittedName>
        <fullName evidence="2">Uncharacterized protein</fullName>
    </submittedName>
</protein>
<feature type="region of interest" description="Disordered" evidence="1">
    <location>
        <begin position="1"/>
        <end position="29"/>
    </location>
</feature>
<gene>
    <name evidence="2" type="ORF">IH622_03675</name>
</gene>
<reference evidence="2" key="1">
    <citation type="submission" date="2020-09" db="EMBL/GenBank/DDBJ databases">
        <authorList>
            <person name="Dalcin Martins P."/>
        </authorList>
    </citation>
    <scope>NUCLEOTIDE SEQUENCE</scope>
    <source>
        <strain evidence="2">MAG47</strain>
    </source>
</reference>
<dbReference type="EMBL" id="JACZKO010000011">
    <property type="protein sequence ID" value="MBE0559919.1"/>
    <property type="molecule type" value="Genomic_DNA"/>
</dbReference>